<dbReference type="Proteomes" id="UP000646548">
    <property type="component" value="Unassembled WGS sequence"/>
</dbReference>
<reference evidence="2" key="1">
    <citation type="journal article" name="BMC Genomics">
        <title>Long-read sequencing and de novo genome assembly of marine medaka (Oryzias melastigma).</title>
        <authorList>
            <person name="Liang P."/>
            <person name="Saqib H.S.A."/>
            <person name="Ni X."/>
            <person name="Shen Y."/>
        </authorList>
    </citation>
    <scope>NUCLEOTIDE SEQUENCE</scope>
    <source>
        <strain evidence="2">Bigg-433</strain>
    </source>
</reference>
<dbReference type="EMBL" id="WKFB01000625">
    <property type="protein sequence ID" value="KAF6719308.1"/>
    <property type="molecule type" value="Genomic_DNA"/>
</dbReference>
<proteinExistence type="predicted"/>
<feature type="compositionally biased region" description="Basic residues" evidence="1">
    <location>
        <begin position="86"/>
        <end position="96"/>
    </location>
</feature>
<organism evidence="2 3">
    <name type="scientific">Oryzias melastigma</name>
    <name type="common">Marine medaka</name>
    <dbReference type="NCBI Taxonomy" id="30732"/>
    <lineage>
        <taxon>Eukaryota</taxon>
        <taxon>Metazoa</taxon>
        <taxon>Chordata</taxon>
        <taxon>Craniata</taxon>
        <taxon>Vertebrata</taxon>
        <taxon>Euteleostomi</taxon>
        <taxon>Actinopterygii</taxon>
        <taxon>Neopterygii</taxon>
        <taxon>Teleostei</taxon>
        <taxon>Neoteleostei</taxon>
        <taxon>Acanthomorphata</taxon>
        <taxon>Ovalentaria</taxon>
        <taxon>Atherinomorphae</taxon>
        <taxon>Beloniformes</taxon>
        <taxon>Adrianichthyidae</taxon>
        <taxon>Oryziinae</taxon>
        <taxon>Oryzias</taxon>
    </lineage>
</organism>
<accession>A0A834BTA5</accession>
<comment type="caution">
    <text evidence="2">The sequence shown here is derived from an EMBL/GenBank/DDBJ whole genome shotgun (WGS) entry which is preliminary data.</text>
</comment>
<gene>
    <name evidence="2" type="ORF">FQA47_017318</name>
</gene>
<dbReference type="AlphaFoldDB" id="A0A834BTA5"/>
<evidence type="ECO:0000256" key="1">
    <source>
        <dbReference type="SAM" id="MobiDB-lite"/>
    </source>
</evidence>
<protein>
    <submittedName>
        <fullName evidence="2">Uncharacterized protein</fullName>
    </submittedName>
</protein>
<evidence type="ECO:0000313" key="3">
    <source>
        <dbReference type="Proteomes" id="UP000646548"/>
    </source>
</evidence>
<feature type="compositionally biased region" description="Polar residues" evidence="1">
    <location>
        <begin position="62"/>
        <end position="79"/>
    </location>
</feature>
<feature type="region of interest" description="Disordered" evidence="1">
    <location>
        <begin position="61"/>
        <end position="96"/>
    </location>
</feature>
<evidence type="ECO:0000313" key="2">
    <source>
        <dbReference type="EMBL" id="KAF6719308.1"/>
    </source>
</evidence>
<sequence>MLLSMFTLELSYLHTFWQTQTYTIKPIDLHLSTNMHINWSGGTTPHCTVFTNEQSLTREPRFTSNTIPNDLESTSSLPTNLGPARSKYKKTKKKNSRHFSVEAGSLLRWRKCRVGL</sequence>
<name>A0A834BTA5_ORYME</name>